<proteinExistence type="predicted"/>
<gene>
    <name evidence="3" type="primary">yhfZ</name>
    <name evidence="3" type="ORF">ACJDUH_12130</name>
</gene>
<protein>
    <submittedName>
        <fullName evidence="3">GntR family transcriptional regulator YhfZ</fullName>
    </submittedName>
</protein>
<comment type="caution">
    <text evidence="3">The sequence shown here is derived from an EMBL/GenBank/DDBJ whole genome shotgun (WGS) entry which is preliminary data.</text>
</comment>
<feature type="domain" description="Uncharacterised protein YhfZ C-terminal" evidence="2">
    <location>
        <begin position="70"/>
        <end position="301"/>
    </location>
</feature>
<keyword evidence="4" id="KW-1185">Reference proteome</keyword>
<dbReference type="InterPro" id="IPR032791">
    <property type="entry name" value="YhfZ_C"/>
</dbReference>
<dbReference type="Proteomes" id="UP001623661">
    <property type="component" value="Unassembled WGS sequence"/>
</dbReference>
<dbReference type="RefSeq" id="WP_406765462.1">
    <property type="nucleotide sequence ID" value="NZ_JBJHZY010000002.1"/>
</dbReference>
<dbReference type="Pfam" id="PF14502">
    <property type="entry name" value="HTH_41"/>
    <property type="match status" value="1"/>
</dbReference>
<accession>A0ABW8TUZ4</accession>
<dbReference type="Pfam" id="PF14503">
    <property type="entry name" value="YhfZ_C"/>
    <property type="match status" value="1"/>
</dbReference>
<dbReference type="InterPro" id="IPR041444">
    <property type="entry name" value="HTH_41"/>
</dbReference>
<dbReference type="NCBIfam" id="NF041241">
    <property type="entry name" value="YhfZ_full"/>
    <property type="match status" value="1"/>
</dbReference>
<dbReference type="Gene3D" id="1.10.10.10">
    <property type="entry name" value="Winged helix-like DNA-binding domain superfamily/Winged helix DNA-binding domain"/>
    <property type="match status" value="1"/>
</dbReference>
<reference evidence="3 4" key="1">
    <citation type="submission" date="2024-11" db="EMBL/GenBank/DDBJ databases">
        <authorList>
            <person name="Heng Y.C."/>
            <person name="Lim A.C.H."/>
            <person name="Lee J.K.Y."/>
            <person name="Kittelmann S."/>
        </authorList>
    </citation>
    <scope>NUCLEOTIDE SEQUENCE [LARGE SCALE GENOMIC DNA]</scope>
    <source>
        <strain evidence="3 4">WILCCON 0202</strain>
    </source>
</reference>
<name>A0ABW8TUZ4_9CLOT</name>
<dbReference type="EMBL" id="JBJHZY010000002">
    <property type="protein sequence ID" value="MFL0268840.1"/>
    <property type="molecule type" value="Genomic_DNA"/>
</dbReference>
<dbReference type="InterPro" id="IPR036388">
    <property type="entry name" value="WH-like_DNA-bd_sf"/>
</dbReference>
<dbReference type="Gene3D" id="3.40.190.10">
    <property type="entry name" value="Periplasmic binding protein-like II"/>
    <property type="match status" value="2"/>
</dbReference>
<evidence type="ECO:0000313" key="3">
    <source>
        <dbReference type="EMBL" id="MFL0268840.1"/>
    </source>
</evidence>
<dbReference type="CDD" id="cd13533">
    <property type="entry name" value="PBP2_Yhfz"/>
    <property type="match status" value="1"/>
</dbReference>
<sequence>MQKNGLVAIKLSRELITMQEGDRISTIAEYSAKYETARGTVQSALKLLEESKAISIEARGHLGSFISFIDYEMLWNFTDFGTIMGAMPLPYSKLYEGLATALYKEAEKRKFPFSLAYMRGAENRINALSTGRYDFAVVSRLAANHSIRNGGVIDIALEFGEYSYVNEHGMVFKDPYKRTVENGMRIGVDRSSIDHYLLTLSQCKDKVVEIIDLPYNQVVKKLMLGEIDAAVWNIDEIIEKKRNMKYYPLTTNEFLGEDTEAVIIVNKNNYGIKNLLQQFINRDRVRTCQKEVVIGEIIPNY</sequence>
<evidence type="ECO:0000313" key="4">
    <source>
        <dbReference type="Proteomes" id="UP001623661"/>
    </source>
</evidence>
<feature type="domain" description="YhfZ helix-turn-helix" evidence="1">
    <location>
        <begin position="20"/>
        <end position="66"/>
    </location>
</feature>
<organism evidence="3 4">
    <name type="scientific">Candidatus Clostridium radicumherbarum</name>
    <dbReference type="NCBI Taxonomy" id="3381662"/>
    <lineage>
        <taxon>Bacteria</taxon>
        <taxon>Bacillati</taxon>
        <taxon>Bacillota</taxon>
        <taxon>Clostridia</taxon>
        <taxon>Eubacteriales</taxon>
        <taxon>Clostridiaceae</taxon>
        <taxon>Clostridium</taxon>
    </lineage>
</organism>
<dbReference type="SUPFAM" id="SSF53850">
    <property type="entry name" value="Periplasmic binding protein-like II"/>
    <property type="match status" value="1"/>
</dbReference>
<evidence type="ECO:0000259" key="2">
    <source>
        <dbReference type="Pfam" id="PF14503"/>
    </source>
</evidence>
<evidence type="ECO:0000259" key="1">
    <source>
        <dbReference type="Pfam" id="PF14502"/>
    </source>
</evidence>